<dbReference type="InterPro" id="IPR036179">
    <property type="entry name" value="Ig-like_dom_sf"/>
</dbReference>
<dbReference type="SUPFAM" id="SSF48726">
    <property type="entry name" value="Immunoglobulin"/>
    <property type="match status" value="2"/>
</dbReference>
<dbReference type="Proteomes" id="UP000265180">
    <property type="component" value="Chromosome 18"/>
</dbReference>
<dbReference type="InterPro" id="IPR013783">
    <property type="entry name" value="Ig-like_fold"/>
</dbReference>
<dbReference type="PANTHER" id="PTHR11481:SF64">
    <property type="entry name" value="FC RECEPTOR-LIKE PROTEIN 4"/>
    <property type="match status" value="1"/>
</dbReference>
<dbReference type="Gene3D" id="2.60.40.10">
    <property type="entry name" value="Immunoglobulins"/>
    <property type="match status" value="2"/>
</dbReference>
<evidence type="ECO:0000313" key="7">
    <source>
        <dbReference type="Proteomes" id="UP000265180"/>
    </source>
</evidence>
<dbReference type="SMART" id="SM00409">
    <property type="entry name" value="IG"/>
    <property type="match status" value="2"/>
</dbReference>
<dbReference type="Ensembl" id="ENSORLT00020029974.1">
    <property type="protein sequence ID" value="ENSORLP00020020563.1"/>
    <property type="gene ID" value="ENSORLG00020021554.1"/>
</dbReference>
<dbReference type="PROSITE" id="PS50835">
    <property type="entry name" value="IG_LIKE"/>
    <property type="match status" value="1"/>
</dbReference>
<dbReference type="InterPro" id="IPR003599">
    <property type="entry name" value="Ig_sub"/>
</dbReference>
<feature type="signal peptide" evidence="4">
    <location>
        <begin position="1"/>
        <end position="17"/>
    </location>
</feature>
<keyword evidence="3" id="KW-1133">Transmembrane helix</keyword>
<accession>A0A3P9LIZ2</accession>
<reference evidence="6" key="4">
    <citation type="submission" date="2025-09" db="UniProtKB">
        <authorList>
            <consortium name="Ensembl"/>
        </authorList>
    </citation>
    <scope>IDENTIFICATION</scope>
    <source>
        <strain evidence="6">HNI</strain>
    </source>
</reference>
<keyword evidence="3" id="KW-0812">Transmembrane</keyword>
<proteinExistence type="predicted"/>
<evidence type="ECO:0000256" key="1">
    <source>
        <dbReference type="ARBA" id="ARBA00022729"/>
    </source>
</evidence>
<organism evidence="6 7">
    <name type="scientific">Oryzias latipes</name>
    <name type="common">Japanese rice fish</name>
    <name type="synonym">Japanese killifish</name>
    <dbReference type="NCBI Taxonomy" id="8090"/>
    <lineage>
        <taxon>Eukaryota</taxon>
        <taxon>Metazoa</taxon>
        <taxon>Chordata</taxon>
        <taxon>Craniata</taxon>
        <taxon>Vertebrata</taxon>
        <taxon>Euteleostomi</taxon>
        <taxon>Actinopterygii</taxon>
        <taxon>Neopterygii</taxon>
        <taxon>Teleostei</taxon>
        <taxon>Neoteleostei</taxon>
        <taxon>Acanthomorphata</taxon>
        <taxon>Ovalentaria</taxon>
        <taxon>Atherinomorphae</taxon>
        <taxon>Beloniformes</taxon>
        <taxon>Adrianichthyidae</taxon>
        <taxon>Oryziinae</taxon>
        <taxon>Oryzias</taxon>
    </lineage>
</organism>
<keyword evidence="1 4" id="KW-0732">Signal</keyword>
<evidence type="ECO:0000259" key="5">
    <source>
        <dbReference type="PROSITE" id="PS50835"/>
    </source>
</evidence>
<evidence type="ECO:0000256" key="3">
    <source>
        <dbReference type="SAM" id="Phobius"/>
    </source>
</evidence>
<evidence type="ECO:0000313" key="6">
    <source>
        <dbReference type="Ensembl" id="ENSORLP00020020563.1"/>
    </source>
</evidence>
<reference evidence="6" key="3">
    <citation type="submission" date="2025-08" db="UniProtKB">
        <authorList>
            <consortium name="Ensembl"/>
        </authorList>
    </citation>
    <scope>IDENTIFICATION</scope>
    <source>
        <strain evidence="6">HNI</strain>
    </source>
</reference>
<sequence>MALASLCLLLSTLSISPERSQFRRYDTIVLSCAPPHASSTGWTVKRNTSKHFNQKCQYGWGTPRESSCKIDTAYPSDTGVYWCENDHGECSNVVNVTVTESPVIMESPPYGVTEGDSVTLRCSYKEEHQGSSTSNFNANFYKDGELIGKEEEGRMVLTSISQSSEGFYSCEHPSKGKVSTKSWLAVKEKVHPTSMAATPTSSPSSSPTSSPTLMFHPMMICSALLFILYSIPSICCVYKYRKWAKVRADVKALAVHRNKLQEVDLKDVNVYLHKTLPPPRLHLC</sequence>
<dbReference type="InterPro" id="IPR050488">
    <property type="entry name" value="Ig_Fc_receptor"/>
</dbReference>
<feature type="transmembrane region" description="Helical" evidence="3">
    <location>
        <begin position="213"/>
        <end position="238"/>
    </location>
</feature>
<reference key="1">
    <citation type="journal article" date="2007" name="Nature">
        <title>The medaka draft genome and insights into vertebrate genome evolution.</title>
        <authorList>
            <person name="Kasahara M."/>
            <person name="Naruse K."/>
            <person name="Sasaki S."/>
            <person name="Nakatani Y."/>
            <person name="Qu W."/>
            <person name="Ahsan B."/>
            <person name="Yamada T."/>
            <person name="Nagayasu Y."/>
            <person name="Doi K."/>
            <person name="Kasai Y."/>
            <person name="Jindo T."/>
            <person name="Kobayashi D."/>
            <person name="Shimada A."/>
            <person name="Toyoda A."/>
            <person name="Kuroki Y."/>
            <person name="Fujiyama A."/>
            <person name="Sasaki T."/>
            <person name="Shimizu A."/>
            <person name="Asakawa S."/>
            <person name="Shimizu N."/>
            <person name="Hashimoto S."/>
            <person name="Yang J."/>
            <person name="Lee Y."/>
            <person name="Matsushima K."/>
            <person name="Sugano S."/>
            <person name="Sakaizumi M."/>
            <person name="Narita T."/>
            <person name="Ohishi K."/>
            <person name="Haga S."/>
            <person name="Ohta F."/>
            <person name="Nomoto H."/>
            <person name="Nogata K."/>
            <person name="Morishita T."/>
            <person name="Endo T."/>
            <person name="Shin-I T."/>
            <person name="Takeda H."/>
            <person name="Morishita S."/>
            <person name="Kohara Y."/>
        </authorList>
    </citation>
    <scope>NUCLEOTIDE SEQUENCE [LARGE SCALE GENOMIC DNA]</scope>
    <source>
        <strain>Hd-rR</strain>
    </source>
</reference>
<reference evidence="6 7" key="2">
    <citation type="submission" date="2017-04" db="EMBL/GenBank/DDBJ databases">
        <title>CpG methylation of centromeres and impact of large insertions on vertebrate speciation.</title>
        <authorList>
            <person name="Ichikawa K."/>
            <person name="Yoshimura J."/>
            <person name="Morishita S."/>
        </authorList>
    </citation>
    <scope>NUCLEOTIDE SEQUENCE</scope>
    <source>
        <strain evidence="6 7">HNI</strain>
    </source>
</reference>
<dbReference type="Pfam" id="PF13895">
    <property type="entry name" value="Ig_2"/>
    <property type="match status" value="1"/>
</dbReference>
<keyword evidence="2" id="KW-1015">Disulfide bond</keyword>
<dbReference type="InterPro" id="IPR007110">
    <property type="entry name" value="Ig-like_dom"/>
</dbReference>
<protein>
    <recommendedName>
        <fullName evidence="5">Ig-like domain-containing protein</fullName>
    </recommendedName>
</protein>
<feature type="domain" description="Ig-like" evidence="5">
    <location>
        <begin position="102"/>
        <end position="170"/>
    </location>
</feature>
<evidence type="ECO:0000256" key="4">
    <source>
        <dbReference type="SAM" id="SignalP"/>
    </source>
</evidence>
<dbReference type="AlphaFoldDB" id="A0A3P9LIZ2"/>
<evidence type="ECO:0000256" key="2">
    <source>
        <dbReference type="ARBA" id="ARBA00023157"/>
    </source>
</evidence>
<dbReference type="PANTHER" id="PTHR11481">
    <property type="entry name" value="IMMUNOGLOBULIN FC RECEPTOR"/>
    <property type="match status" value="1"/>
</dbReference>
<name>A0A3P9LIZ2_ORYLA</name>
<keyword evidence="3" id="KW-0472">Membrane</keyword>
<feature type="chain" id="PRO_5018217786" description="Ig-like domain-containing protein" evidence="4">
    <location>
        <begin position="18"/>
        <end position="284"/>
    </location>
</feature>